<feature type="region of interest" description="Disordered" evidence="1">
    <location>
        <begin position="307"/>
        <end position="329"/>
    </location>
</feature>
<dbReference type="Proteomes" id="UP000828390">
    <property type="component" value="Unassembled WGS sequence"/>
</dbReference>
<organism evidence="2 3">
    <name type="scientific">Dreissena polymorpha</name>
    <name type="common">Zebra mussel</name>
    <name type="synonym">Mytilus polymorpha</name>
    <dbReference type="NCBI Taxonomy" id="45954"/>
    <lineage>
        <taxon>Eukaryota</taxon>
        <taxon>Metazoa</taxon>
        <taxon>Spiralia</taxon>
        <taxon>Lophotrochozoa</taxon>
        <taxon>Mollusca</taxon>
        <taxon>Bivalvia</taxon>
        <taxon>Autobranchia</taxon>
        <taxon>Heteroconchia</taxon>
        <taxon>Euheterodonta</taxon>
        <taxon>Imparidentia</taxon>
        <taxon>Neoheterodontei</taxon>
        <taxon>Myida</taxon>
        <taxon>Dreissenoidea</taxon>
        <taxon>Dreissenidae</taxon>
        <taxon>Dreissena</taxon>
    </lineage>
</organism>
<evidence type="ECO:0000256" key="1">
    <source>
        <dbReference type="SAM" id="MobiDB-lite"/>
    </source>
</evidence>
<comment type="caution">
    <text evidence="2">The sequence shown here is derived from an EMBL/GenBank/DDBJ whole genome shotgun (WGS) entry which is preliminary data.</text>
</comment>
<gene>
    <name evidence="2" type="ORF">DPMN_130184</name>
</gene>
<proteinExistence type="predicted"/>
<reference evidence="2" key="1">
    <citation type="journal article" date="2019" name="bioRxiv">
        <title>The Genome of the Zebra Mussel, Dreissena polymorpha: A Resource for Invasive Species Research.</title>
        <authorList>
            <person name="McCartney M.A."/>
            <person name="Auch B."/>
            <person name="Kono T."/>
            <person name="Mallez S."/>
            <person name="Zhang Y."/>
            <person name="Obille A."/>
            <person name="Becker A."/>
            <person name="Abrahante J.E."/>
            <person name="Garbe J."/>
            <person name="Badalamenti J.P."/>
            <person name="Herman A."/>
            <person name="Mangelson H."/>
            <person name="Liachko I."/>
            <person name="Sullivan S."/>
            <person name="Sone E.D."/>
            <person name="Koren S."/>
            <person name="Silverstein K.A.T."/>
            <person name="Beckman K.B."/>
            <person name="Gohl D.M."/>
        </authorList>
    </citation>
    <scope>NUCLEOTIDE SEQUENCE</scope>
    <source>
        <strain evidence="2">Duluth1</strain>
        <tissue evidence="2">Whole animal</tissue>
    </source>
</reference>
<name>A0A9D4JY70_DREPO</name>
<accession>A0A9D4JY70</accession>
<feature type="compositionally biased region" description="Polar residues" evidence="1">
    <location>
        <begin position="318"/>
        <end position="329"/>
    </location>
</feature>
<keyword evidence="3" id="KW-1185">Reference proteome</keyword>
<dbReference type="EMBL" id="JAIWYP010000005">
    <property type="protein sequence ID" value="KAH3828231.1"/>
    <property type="molecule type" value="Genomic_DNA"/>
</dbReference>
<dbReference type="AlphaFoldDB" id="A0A9D4JY70"/>
<evidence type="ECO:0000313" key="2">
    <source>
        <dbReference type="EMBL" id="KAH3828231.1"/>
    </source>
</evidence>
<evidence type="ECO:0000313" key="3">
    <source>
        <dbReference type="Proteomes" id="UP000828390"/>
    </source>
</evidence>
<sequence length="329" mass="36989">MYQQPVEHGRKNATPPCGHVFKRTSTIFDLSQDIISTHILTKFHRHWTTNVTSSVITRKTGPPPGSHVFQQTRTIFKLIRDMFHEDWTINVTSRVFKRKTATTTGGHVFHSTGTIFELVLLHVFQPTGTIFELVQDIIRTNVLTKFHEDLTINLTSTVKTAPPPGGHVFLPTGTIFELVKDFIGTHVPTKFHDDWTNNVSSRDLTRKTATPPGTHIFELVQDINGTHVRTKFHEDWTINVTSSVNKVNVDAARQTTHKRRSQKLTMSTLCSVDNLKEIMIGRQASIDITSKFIELISPANMLLDTKCRPDGQLDGRTTPKQYPSASGGG</sequence>
<protein>
    <submittedName>
        <fullName evidence="2">Uncharacterized protein</fullName>
    </submittedName>
</protein>
<reference evidence="2" key="2">
    <citation type="submission" date="2020-11" db="EMBL/GenBank/DDBJ databases">
        <authorList>
            <person name="McCartney M.A."/>
            <person name="Auch B."/>
            <person name="Kono T."/>
            <person name="Mallez S."/>
            <person name="Becker A."/>
            <person name="Gohl D.M."/>
            <person name="Silverstein K.A.T."/>
            <person name="Koren S."/>
            <person name="Bechman K.B."/>
            <person name="Herman A."/>
            <person name="Abrahante J.E."/>
            <person name="Garbe J."/>
        </authorList>
    </citation>
    <scope>NUCLEOTIDE SEQUENCE</scope>
    <source>
        <strain evidence="2">Duluth1</strain>
        <tissue evidence="2">Whole animal</tissue>
    </source>
</reference>